<evidence type="ECO:0000313" key="1">
    <source>
        <dbReference type="EMBL" id="GMS96668.1"/>
    </source>
</evidence>
<dbReference type="Proteomes" id="UP001432027">
    <property type="component" value="Unassembled WGS sequence"/>
</dbReference>
<name>A0AAV5TQZ0_9BILA</name>
<comment type="caution">
    <text evidence="1">The sequence shown here is derived from an EMBL/GenBank/DDBJ whole genome shotgun (WGS) entry which is preliminary data.</text>
</comment>
<proteinExistence type="predicted"/>
<feature type="non-terminal residue" evidence="1">
    <location>
        <position position="1"/>
    </location>
</feature>
<gene>
    <name evidence="1" type="ORF">PENTCL1PPCAC_18843</name>
</gene>
<reference evidence="1" key="1">
    <citation type="submission" date="2023-10" db="EMBL/GenBank/DDBJ databases">
        <title>Genome assembly of Pristionchus species.</title>
        <authorList>
            <person name="Yoshida K."/>
            <person name="Sommer R.J."/>
        </authorList>
    </citation>
    <scope>NUCLEOTIDE SEQUENCE</scope>
    <source>
        <strain evidence="1">RS0144</strain>
    </source>
</reference>
<organism evidence="1 2">
    <name type="scientific">Pristionchus entomophagus</name>
    <dbReference type="NCBI Taxonomy" id="358040"/>
    <lineage>
        <taxon>Eukaryota</taxon>
        <taxon>Metazoa</taxon>
        <taxon>Ecdysozoa</taxon>
        <taxon>Nematoda</taxon>
        <taxon>Chromadorea</taxon>
        <taxon>Rhabditida</taxon>
        <taxon>Rhabditina</taxon>
        <taxon>Diplogasteromorpha</taxon>
        <taxon>Diplogasteroidea</taxon>
        <taxon>Neodiplogasteridae</taxon>
        <taxon>Pristionchus</taxon>
    </lineage>
</organism>
<protein>
    <submittedName>
        <fullName evidence="1">Uncharacterized protein</fullName>
    </submittedName>
</protein>
<dbReference type="AlphaFoldDB" id="A0AAV5TQZ0"/>
<sequence>LSSEEMMFIDGPDTRTHANLCSIMLIGYDTSPGSILLWRELACEGSMRMFGLCRTSGRHSILSPPAGPGLREARVPSCTPRRSDQVAAWAWPGGTPSARGRCPCHPRRSAHTRGAFEWR</sequence>
<keyword evidence="2" id="KW-1185">Reference proteome</keyword>
<dbReference type="EMBL" id="BTSX01000004">
    <property type="protein sequence ID" value="GMS96668.1"/>
    <property type="molecule type" value="Genomic_DNA"/>
</dbReference>
<evidence type="ECO:0000313" key="2">
    <source>
        <dbReference type="Proteomes" id="UP001432027"/>
    </source>
</evidence>
<accession>A0AAV5TQZ0</accession>